<comment type="caution">
    <text evidence="3">The sequence shown here is derived from an EMBL/GenBank/DDBJ whole genome shotgun (WGS) entry which is preliminary data.</text>
</comment>
<dbReference type="Pfam" id="PF18722">
    <property type="entry name" value="MazG_C"/>
    <property type="match status" value="1"/>
</dbReference>
<evidence type="ECO:0000259" key="1">
    <source>
        <dbReference type="Pfam" id="PF03819"/>
    </source>
</evidence>
<dbReference type="AlphaFoldDB" id="A0A5S4H4V6"/>
<sequence length="293" mass="32094">MELNTYQRTARKTLQADTDGDPLSVPLLGLVGEVGAIATAYKKQLRDGAANPSFKAHLREELGDALWYLAMVADGAGLELNDVAAANLHKIADRWRPTAAEDIPFDEKFPDGERLPRNAEFLLRVTDVDGSPKSVLTWNGQGVGDPLTNASHVDDDYRMHDVFHLSYAAVLGWSPVMRSLMRRKRKSDPAIDEAEDGGRAIAIEEGISTMVFSYASRHNFLEGKRHIDNEVLATISSMVGQLEVGAHRAADWEKAILTGYHAWRQLRRQGGGTITLDMAGQNLTVGPLPGPRG</sequence>
<dbReference type="EMBL" id="VCKZ01000063">
    <property type="protein sequence ID" value="TMR40258.1"/>
    <property type="molecule type" value="Genomic_DNA"/>
</dbReference>
<dbReference type="InterPro" id="IPR041407">
    <property type="entry name" value="MazG_C"/>
</dbReference>
<feature type="domain" description="MazG C-terminal" evidence="2">
    <location>
        <begin position="103"/>
        <end position="286"/>
    </location>
</feature>
<keyword evidence="4" id="KW-1185">Reference proteome</keyword>
<evidence type="ECO:0000313" key="3">
    <source>
        <dbReference type="EMBL" id="TMR40258.1"/>
    </source>
</evidence>
<proteinExistence type="predicted"/>
<organism evidence="3 4">
    <name type="scientific">Actinomadura geliboluensis</name>
    <dbReference type="NCBI Taxonomy" id="882440"/>
    <lineage>
        <taxon>Bacteria</taxon>
        <taxon>Bacillati</taxon>
        <taxon>Actinomycetota</taxon>
        <taxon>Actinomycetes</taxon>
        <taxon>Streptosporangiales</taxon>
        <taxon>Thermomonosporaceae</taxon>
        <taxon>Actinomadura</taxon>
    </lineage>
</organism>
<accession>A0A5S4H4V6</accession>
<evidence type="ECO:0000313" key="4">
    <source>
        <dbReference type="Proteomes" id="UP000305238"/>
    </source>
</evidence>
<gene>
    <name evidence="3" type="ORF">ETD96_11810</name>
</gene>
<dbReference type="Pfam" id="PF03819">
    <property type="entry name" value="MazG"/>
    <property type="match status" value="1"/>
</dbReference>
<reference evidence="3 4" key="1">
    <citation type="submission" date="2019-05" db="EMBL/GenBank/DDBJ databases">
        <title>Draft genome sequence of Actinomadura geliboluensis A8036.</title>
        <authorList>
            <person name="Saricaoglu S."/>
            <person name="Isik K."/>
        </authorList>
    </citation>
    <scope>NUCLEOTIDE SEQUENCE [LARGE SCALE GENOMIC DNA]</scope>
    <source>
        <strain evidence="3 4">A8036</strain>
    </source>
</reference>
<dbReference type="SUPFAM" id="SSF101386">
    <property type="entry name" value="all-alpha NTP pyrophosphatases"/>
    <property type="match status" value="1"/>
</dbReference>
<dbReference type="InterPro" id="IPR004518">
    <property type="entry name" value="MazG-like_dom"/>
</dbReference>
<protein>
    <submittedName>
        <fullName evidence="3">Pyrophosphatase</fullName>
    </submittedName>
</protein>
<evidence type="ECO:0000259" key="2">
    <source>
        <dbReference type="Pfam" id="PF18722"/>
    </source>
</evidence>
<dbReference type="OrthoDB" id="5953925at2"/>
<dbReference type="InterPro" id="IPR011379">
    <property type="entry name" value="MazG-related_GP37"/>
</dbReference>
<feature type="domain" description="NTP pyrophosphohydrolase MazG-like" evidence="1">
    <location>
        <begin position="29"/>
        <end position="94"/>
    </location>
</feature>
<dbReference type="RefSeq" id="WP_138636358.1">
    <property type="nucleotide sequence ID" value="NZ_VCKZ01000063.1"/>
</dbReference>
<dbReference type="Gene3D" id="1.10.287.1080">
    <property type="entry name" value="MazG-like"/>
    <property type="match status" value="1"/>
</dbReference>
<dbReference type="CDD" id="cd11541">
    <property type="entry name" value="NTP-PPase_u4"/>
    <property type="match status" value="1"/>
</dbReference>
<dbReference type="Proteomes" id="UP000305238">
    <property type="component" value="Unassembled WGS sequence"/>
</dbReference>
<name>A0A5S4H4V6_9ACTN</name>